<keyword evidence="21" id="KW-1185">Reference proteome</keyword>
<protein>
    <recommendedName>
        <fullName evidence="5">pyranose dehydrogenase (acceptor)</fullName>
        <ecNumber evidence="5">1.1.99.29</ecNumber>
    </recommendedName>
</protein>
<dbReference type="GO" id="GO:0050660">
    <property type="term" value="F:flavin adenine dinucleotide binding"/>
    <property type="evidence" value="ECO:0007669"/>
    <property type="project" value="InterPro"/>
</dbReference>
<dbReference type="GO" id="GO:0005576">
    <property type="term" value="C:extracellular region"/>
    <property type="evidence" value="ECO:0007669"/>
    <property type="project" value="UniProtKB-SubCell"/>
</dbReference>
<dbReference type="InterPro" id="IPR036188">
    <property type="entry name" value="FAD/NAD-bd_sf"/>
</dbReference>
<comment type="caution">
    <text evidence="20">The sequence shown here is derived from an EMBL/GenBank/DDBJ whole genome shotgun (WGS) entry which is preliminary data.</text>
</comment>
<dbReference type="EMBL" id="NHYE01000971">
    <property type="protein sequence ID" value="PPR01014.1"/>
    <property type="molecule type" value="Genomic_DNA"/>
</dbReference>
<evidence type="ECO:0000256" key="17">
    <source>
        <dbReference type="SAM" id="SignalP"/>
    </source>
</evidence>
<dbReference type="PIRSF" id="PIRSF000137">
    <property type="entry name" value="Alcohol_oxidase"/>
    <property type="match status" value="1"/>
</dbReference>
<comment type="cofactor">
    <cofactor evidence="1 16">
        <name>FAD</name>
        <dbReference type="ChEBI" id="CHEBI:57692"/>
    </cofactor>
</comment>
<comment type="catalytic activity">
    <reaction evidence="11">
        <text>pyranose + acceptor = pyranos-2,3-diulose + reduced acceptor.</text>
        <dbReference type="EC" id="1.1.99.29"/>
    </reaction>
</comment>
<dbReference type="EC" id="1.1.99.29" evidence="5"/>
<dbReference type="InterPro" id="IPR012132">
    <property type="entry name" value="GMC_OxRdtase"/>
</dbReference>
<evidence type="ECO:0000256" key="7">
    <source>
        <dbReference type="ARBA" id="ARBA00022630"/>
    </source>
</evidence>
<accession>A0A409YDH0</accession>
<evidence type="ECO:0000256" key="16">
    <source>
        <dbReference type="PIRSR" id="PIRSR000137-2"/>
    </source>
</evidence>
<evidence type="ECO:0000256" key="13">
    <source>
        <dbReference type="ARBA" id="ARBA00034050"/>
    </source>
</evidence>
<evidence type="ECO:0000256" key="11">
    <source>
        <dbReference type="ARBA" id="ARBA00034010"/>
    </source>
</evidence>
<evidence type="ECO:0000256" key="14">
    <source>
        <dbReference type="ARBA" id="ARBA00034059"/>
    </source>
</evidence>
<dbReference type="Pfam" id="PF00732">
    <property type="entry name" value="GMC_oxred_N"/>
    <property type="match status" value="1"/>
</dbReference>
<evidence type="ECO:0000256" key="15">
    <source>
        <dbReference type="PIRSR" id="PIRSR000137-1"/>
    </source>
</evidence>
<feature type="domain" description="Glucose-methanol-choline oxidoreductase C-terminal" evidence="19">
    <location>
        <begin position="499"/>
        <end position="635"/>
    </location>
</feature>
<dbReference type="PANTHER" id="PTHR11552:SF147">
    <property type="entry name" value="CHOLINE DEHYDROGENASE, MITOCHONDRIAL"/>
    <property type="match status" value="1"/>
</dbReference>
<comment type="subunit">
    <text evidence="4">Monomer.</text>
</comment>
<feature type="binding site" evidence="16">
    <location>
        <position position="150"/>
    </location>
    <ligand>
        <name>FAD</name>
        <dbReference type="ChEBI" id="CHEBI:57692"/>
    </ligand>
</feature>
<dbReference type="SUPFAM" id="SSF54373">
    <property type="entry name" value="FAD-linked reductases, C-terminal domain"/>
    <property type="match status" value="1"/>
</dbReference>
<dbReference type="InterPro" id="IPR007867">
    <property type="entry name" value="GMC_OxRtase_C"/>
</dbReference>
<evidence type="ECO:0000259" key="18">
    <source>
        <dbReference type="Pfam" id="PF00732"/>
    </source>
</evidence>
<feature type="active site" description="Proton donor" evidence="15">
    <location>
        <position position="582"/>
    </location>
</feature>
<comment type="similarity">
    <text evidence="3">Belongs to the GMC oxidoreductase family.</text>
</comment>
<evidence type="ECO:0000256" key="1">
    <source>
        <dbReference type="ARBA" id="ARBA00001974"/>
    </source>
</evidence>
<evidence type="ECO:0000256" key="3">
    <source>
        <dbReference type="ARBA" id="ARBA00010790"/>
    </source>
</evidence>
<reference evidence="20 21" key="1">
    <citation type="journal article" date="2018" name="Evol. Lett.">
        <title>Horizontal gene cluster transfer increased hallucinogenic mushroom diversity.</title>
        <authorList>
            <person name="Reynolds H.T."/>
            <person name="Vijayakumar V."/>
            <person name="Gluck-Thaler E."/>
            <person name="Korotkin H.B."/>
            <person name="Matheny P.B."/>
            <person name="Slot J.C."/>
        </authorList>
    </citation>
    <scope>NUCLEOTIDE SEQUENCE [LARGE SCALE GENOMIC DNA]</scope>
    <source>
        <strain evidence="20 21">SRW20</strain>
    </source>
</reference>
<name>A0A409YDH0_9AGAR</name>
<evidence type="ECO:0000256" key="9">
    <source>
        <dbReference type="ARBA" id="ARBA00024699"/>
    </source>
</evidence>
<dbReference type="OrthoDB" id="269227at2759"/>
<feature type="domain" description="Glucose-methanol-choline oxidoreductase N-terminal" evidence="18">
    <location>
        <begin position="168"/>
        <end position="394"/>
    </location>
</feature>
<organism evidence="20 21">
    <name type="scientific">Gymnopilus dilepis</name>
    <dbReference type="NCBI Taxonomy" id="231916"/>
    <lineage>
        <taxon>Eukaryota</taxon>
        <taxon>Fungi</taxon>
        <taxon>Dikarya</taxon>
        <taxon>Basidiomycota</taxon>
        <taxon>Agaricomycotina</taxon>
        <taxon>Agaricomycetes</taxon>
        <taxon>Agaricomycetidae</taxon>
        <taxon>Agaricales</taxon>
        <taxon>Agaricineae</taxon>
        <taxon>Hymenogastraceae</taxon>
        <taxon>Gymnopilus</taxon>
    </lineage>
</organism>
<feature type="active site" description="Proton acceptor" evidence="15">
    <location>
        <position position="626"/>
    </location>
</feature>
<sequence length="664" mass="72012">MRFSALASFVLSSLLVPAHGIIVSQTAGLNEGKLVYDYIIVGGGNAGLVIANRLTEDPDVTVLVLEAGPSNEGVVAAEIPFLGPTLTPSMFKLSDDTESLLTSRNRYAMGLELHCHPATWNERSYLCLSSWKIAWRFEQRQYVLIAYGLVYMLTPIHQDYLFHQFGTDEDWDRLAEVSNDKGWAWKNIKPYIQKHEKIVPPVDGHNTKGQFIPRLHGFHGETSVSLPGFNQTIDPLVLEATKQLPEFPYNEDTSGGDHSVLGIGFLQSSAGGGARSSSSTSYLADADNRPGLTVVINAIVTKLISTGNGIASGTKAFRRVQFTAVPGTLPFPGDSQATYLTATARREVILSAGSVGTAQILQLSGIGNATDLKSLEIDPIVDNPDVGENLSDHTLLPNIFYVQGNSSFDHVLRSNELTQAAVDEWLEHRKGMLANNVVNNFGFARIPSDAPIFKKTEDPAAGPKSPHWEMILSNFYFNPGFNTPPVGSFMTVIVVLISPTSRGSVRLYSDDPFDKPLIDPQYLTTDFDIFTMREGVKAIKRFLGAPAFSDYVIGPYGDIFAGSKTDAQIEDYVRGLCTTIFHPVGTASMSPAKAKHGVVNPDLTVKGTEGLRIVDASVFPFVPSTHTQGPVYLLAERASDIIKEAAKKAHASGAPADSASHDEL</sequence>
<keyword evidence="7" id="KW-0285">Flavoprotein</keyword>
<gene>
    <name evidence="20" type="ORF">CVT26_015615</name>
</gene>
<evidence type="ECO:0000256" key="2">
    <source>
        <dbReference type="ARBA" id="ARBA00004613"/>
    </source>
</evidence>
<comment type="catalytic activity">
    <reaction evidence="10">
        <text>pyranose + acceptor = pyranos-2-ulose + reduced acceptor.</text>
        <dbReference type="EC" id="1.1.99.29"/>
    </reaction>
</comment>
<evidence type="ECO:0000256" key="8">
    <source>
        <dbReference type="ARBA" id="ARBA00022827"/>
    </source>
</evidence>
<dbReference type="AlphaFoldDB" id="A0A409YDH0"/>
<keyword evidence="8 16" id="KW-0274">FAD</keyword>
<comment type="catalytic activity">
    <reaction evidence="14">
        <text>a pyranoside + acceptor = a pyranosid-3,4-diulose + reduced acceptor.</text>
        <dbReference type="EC" id="1.1.99.29"/>
    </reaction>
</comment>
<evidence type="ECO:0000256" key="12">
    <source>
        <dbReference type="ARBA" id="ARBA00034029"/>
    </source>
</evidence>
<dbReference type="GO" id="GO:0033718">
    <property type="term" value="F:pyranose dehydrogenase (acceptor) activity"/>
    <property type="evidence" value="ECO:0007669"/>
    <property type="project" value="UniProtKB-EC"/>
</dbReference>
<feature type="binding site" evidence="16">
    <location>
        <position position="300"/>
    </location>
    <ligand>
        <name>FAD</name>
        <dbReference type="ChEBI" id="CHEBI:57692"/>
    </ligand>
</feature>
<keyword evidence="6" id="KW-0964">Secreted</keyword>
<dbReference type="Proteomes" id="UP000284706">
    <property type="component" value="Unassembled WGS sequence"/>
</dbReference>
<evidence type="ECO:0000256" key="6">
    <source>
        <dbReference type="ARBA" id="ARBA00022525"/>
    </source>
</evidence>
<dbReference type="Pfam" id="PF05199">
    <property type="entry name" value="GMC_oxred_C"/>
    <property type="match status" value="1"/>
</dbReference>
<evidence type="ECO:0000256" key="10">
    <source>
        <dbReference type="ARBA" id="ARBA00033986"/>
    </source>
</evidence>
<dbReference type="Gene3D" id="3.30.560.10">
    <property type="entry name" value="Glucose Oxidase, domain 3"/>
    <property type="match status" value="1"/>
</dbReference>
<evidence type="ECO:0000256" key="4">
    <source>
        <dbReference type="ARBA" id="ARBA00011245"/>
    </source>
</evidence>
<evidence type="ECO:0000259" key="19">
    <source>
        <dbReference type="Pfam" id="PF05199"/>
    </source>
</evidence>
<comment type="function">
    <text evidence="9">Catalyzes the single-oxidation or sequential double oxidation reaction of carbohydrates primarily at carbon-2 and/or carbon-3 with the concomitant reduction of the flavin. The enzyme exhibits a broad sugar substrate specificity, oxidizing different aldopyranoses to the corresponding C-1, C-2, C-3 or C-1,2, C-2,3 and C-3,4 (di)dehydro sugars with substrate-specific regioselectivity. Accepts only a narrow range of electron acceptors such as substituted benzoquinones and complexed metal ions and reacts extremely slowly with O(2) as acceptor. May play a role in the natural recycling of plant matter by oxidizing all major monosaccharides in lignocellulose and by reducing quinone compounds or reactive radical species generated during lignin depolymerization.</text>
</comment>
<dbReference type="InterPro" id="IPR000172">
    <property type="entry name" value="GMC_OxRdtase_N"/>
</dbReference>
<dbReference type="InParanoid" id="A0A409YDH0"/>
<proteinExistence type="inferred from homology"/>
<comment type="subcellular location">
    <subcellularLocation>
        <location evidence="2">Secreted</location>
    </subcellularLocation>
</comment>
<comment type="catalytic activity">
    <reaction evidence="13">
        <text>a pyranoside + acceptor = a pyranosid-3-ulose + reduced acceptor.</text>
        <dbReference type="EC" id="1.1.99.29"/>
    </reaction>
</comment>
<evidence type="ECO:0000256" key="5">
    <source>
        <dbReference type="ARBA" id="ARBA00013177"/>
    </source>
</evidence>
<dbReference type="Gene3D" id="3.50.50.60">
    <property type="entry name" value="FAD/NAD(P)-binding domain"/>
    <property type="match status" value="2"/>
</dbReference>
<dbReference type="PANTHER" id="PTHR11552">
    <property type="entry name" value="GLUCOSE-METHANOL-CHOLINE GMC OXIDOREDUCTASE"/>
    <property type="match status" value="1"/>
</dbReference>
<evidence type="ECO:0000313" key="20">
    <source>
        <dbReference type="EMBL" id="PPR01014.1"/>
    </source>
</evidence>
<evidence type="ECO:0000313" key="21">
    <source>
        <dbReference type="Proteomes" id="UP000284706"/>
    </source>
</evidence>
<dbReference type="STRING" id="231916.A0A409YDH0"/>
<keyword evidence="17" id="KW-0732">Signal</keyword>
<dbReference type="SUPFAM" id="SSF51905">
    <property type="entry name" value="FAD/NAD(P)-binding domain"/>
    <property type="match status" value="1"/>
</dbReference>
<comment type="catalytic activity">
    <reaction evidence="12">
        <text>pyranose + acceptor = pyranos-3-ulose + reduced acceptor.</text>
        <dbReference type="EC" id="1.1.99.29"/>
    </reaction>
</comment>
<feature type="binding site" evidence="16">
    <location>
        <position position="154"/>
    </location>
    <ligand>
        <name>FAD</name>
        <dbReference type="ChEBI" id="CHEBI:57692"/>
    </ligand>
</feature>
<feature type="signal peptide" evidence="17">
    <location>
        <begin position="1"/>
        <end position="20"/>
    </location>
</feature>
<feature type="chain" id="PRO_5019537978" description="pyranose dehydrogenase (acceptor)" evidence="17">
    <location>
        <begin position="21"/>
        <end position="664"/>
    </location>
</feature>